<evidence type="ECO:0000313" key="2">
    <source>
        <dbReference type="Proteomes" id="UP001230649"/>
    </source>
</evidence>
<dbReference type="EMBL" id="JASBWS010000001">
    <property type="protein sequence ID" value="KAJ9117885.1"/>
    <property type="molecule type" value="Genomic_DNA"/>
</dbReference>
<accession>A0ACC2X3E1</accession>
<protein>
    <submittedName>
        <fullName evidence="1">Uncharacterized protein</fullName>
    </submittedName>
</protein>
<keyword evidence="2" id="KW-1185">Reference proteome</keyword>
<evidence type="ECO:0000313" key="1">
    <source>
        <dbReference type="EMBL" id="KAJ9117885.1"/>
    </source>
</evidence>
<proteinExistence type="predicted"/>
<sequence>MRSASGRFHLGLGKRSNTDDRAEGQRDVSGGEPQAGGESRVVSGSSNSGFGGRMGTGALLKGKVAHTAILPSIIGNSELRQLQDLIHAEKSVLQSIDRTSSDFSKACQALSVWGQTEGSDLADITTHASIILSHLSTGCSKFSAHQADQRVLWKSVRTREEELDELQKRRRNTYARSEKEERKLAKMGQENKNLHAQTELLSSLRDQIRHMDTDIVMEEAKTGDFKRRATKEALGIKFNGLLELAEQLTIVGELGKLLIEEIPLEETPPGYGRAPYTGYATTERLSGEAAKCISQVVFHPPDVTARPPGLPHTQPMTPLAPGSAGPAQEQFGINDGTATGARGQTDVYAQYAEAYGDDPAHVAAAPKFTRFQSTDETSSGVDTGVRTPPTSGPPQLNKIMFDAPISPPFVDSRGTADHGYEYEQAAANAALTEDVPSAVDPVTGQPHLQPLSIPESGQPGYENQVEQINSPEPFSAVSRAGEGTYLSSYASEAIVRPAQHAHSAHATSARVSRIGGGSQEKLGGHGMAHPMAAFDSHPAASTTPQLSRAYDHDLKEDGPRRVLRIEDWVIESVKKPILNGPEIDSASAELDIPLPEMTFGNNSLTLQYTPSPSAPGISLRFDALLALSLIPKGAGWESATGGAVQVAMAQSWGVAQANARAAGQKTMLSDGPIPEAPAKPFDWTYSTTFAGDVYVLGGSGEYDFQLSTVDKIPMDLLARQDPVLDKILFYDDVPLFEDELHDNGESILNVRIRVMPHSFFILARLFLRVDGVLFRTFDTRIFHQFGSGKVIREVCGRECSYAEVKARLENPDDLTPLTDPNFVTQVLASMPIASAQPNEKPWPGLGIRTEVLVLPNVSGEAVETSSAMDSGRPDAYASAAPDSVAQTPPASASSAQPSFVTSPPMPSQQQEDAYSSPSRPSIMSRGRVSRRGDDSGSDNGYSYGYDTTAYFARNHAASPTAMPREPKIASKKSYGDIPHVTDSVARERENFGAGLSTPGVDREAFYTPSETAPSMIPAPARVGSPAVGSTNGVNGPRTIAAGAFRRNKPTPAIASGPGAAYNNAMAGSGGSPSGSPRVSEQYGFAQPAQQSYTPVQLPTNDTFGQQSSTSQAPTASSDIQIRDSGVDASLGLGAALPPPAYGNSHRDAPVDDIYAEHGSQQNQGVYDDDRQLR</sequence>
<name>A0ACC2X3E1_9TREE</name>
<reference evidence="1" key="1">
    <citation type="submission" date="2023-04" db="EMBL/GenBank/DDBJ databases">
        <title>Draft Genome sequencing of Naganishia species isolated from polar environments using Oxford Nanopore Technology.</title>
        <authorList>
            <person name="Leo P."/>
            <person name="Venkateswaran K."/>
        </authorList>
    </citation>
    <scope>NUCLEOTIDE SEQUENCE</scope>
    <source>
        <strain evidence="1">MNA-CCFEE 5262</strain>
    </source>
</reference>
<comment type="caution">
    <text evidence="1">The sequence shown here is derived from an EMBL/GenBank/DDBJ whole genome shotgun (WGS) entry which is preliminary data.</text>
</comment>
<organism evidence="1 2">
    <name type="scientific">Naganishia adeliensis</name>
    <dbReference type="NCBI Taxonomy" id="92952"/>
    <lineage>
        <taxon>Eukaryota</taxon>
        <taxon>Fungi</taxon>
        <taxon>Dikarya</taxon>
        <taxon>Basidiomycota</taxon>
        <taxon>Agaricomycotina</taxon>
        <taxon>Tremellomycetes</taxon>
        <taxon>Filobasidiales</taxon>
        <taxon>Filobasidiaceae</taxon>
        <taxon>Naganishia</taxon>
    </lineage>
</organism>
<gene>
    <name evidence="1" type="ORF">QFC20_000166</name>
</gene>
<dbReference type="Proteomes" id="UP001230649">
    <property type="component" value="Unassembled WGS sequence"/>
</dbReference>